<dbReference type="EMBL" id="NHTK01005595">
    <property type="protein sequence ID" value="PPQ76235.1"/>
    <property type="molecule type" value="Genomic_DNA"/>
</dbReference>
<evidence type="ECO:0000256" key="1">
    <source>
        <dbReference type="SAM" id="MobiDB-lite"/>
    </source>
</evidence>
<accession>A0A409WCH3</accession>
<sequence length="486" mass="54448">MAAKKRMVINDSSGEEEETEEIDRTTMRTRNRKKQKNDRSAASLQEENERLLKQLQKLQSQAKKVAHETTSSVEEDEYESEEEDDNGDLTSSMQILPAIQADPKGADLSNIKRVSAAAARKPAKTSSRAFKTVVRDNEQSDSEQHDGASIDTPAHTVPRSSSPTTDTNSSHRSSSIPPNTLTDTHKENMRPPGAINSIPGGLASTSNIPAIRDGIKHDPKKPKASDFEDTVQALILRASFEYEAFISTTDAFPSLQLRHQWAAKCWNHALKDTGQDYQLTDVIGRLIRQRSSRIRGQAVTTIRSIVDSSYGFKKKTDPKTVANNIETYQKFRGVFHYKKPEERLGFAEGKIIQECIQAVWFDNKNSHGIVFKNMFNPISLGTLSLVFTAIDHCLEEWSTGRHLKTGFEERTVSSKHQVFRADLVQWSNQNESVVKAIREKFFKRICRDAGISIEPTIKPTLTGDSLVQVRNELAGRTGETDSEAEE</sequence>
<feature type="compositionally biased region" description="Basic and acidic residues" evidence="1">
    <location>
        <begin position="213"/>
        <end position="224"/>
    </location>
</feature>
<dbReference type="Proteomes" id="UP000284842">
    <property type="component" value="Unassembled WGS sequence"/>
</dbReference>
<proteinExistence type="predicted"/>
<gene>
    <name evidence="3" type="ORF">CVT24_009446</name>
</gene>
<keyword evidence="4" id="KW-1185">Reference proteome</keyword>
<feature type="region of interest" description="Disordered" evidence="1">
    <location>
        <begin position="1"/>
        <end position="101"/>
    </location>
</feature>
<feature type="region of interest" description="Disordered" evidence="1">
    <location>
        <begin position="117"/>
        <end position="224"/>
    </location>
</feature>
<feature type="compositionally biased region" description="Acidic residues" evidence="1">
    <location>
        <begin position="73"/>
        <end position="87"/>
    </location>
</feature>
<comment type="caution">
    <text evidence="3">The sequence shown here is derived from an EMBL/GenBank/DDBJ whole genome shotgun (WGS) entry which is preliminary data.</text>
</comment>
<dbReference type="STRING" id="181874.A0A409WCH3"/>
<dbReference type="OrthoDB" id="3244572at2759"/>
<feature type="compositionally biased region" description="Low complexity" evidence="1">
    <location>
        <begin position="53"/>
        <end position="72"/>
    </location>
</feature>
<dbReference type="Pfam" id="PF20149">
    <property type="entry name" value="DUF6532"/>
    <property type="match status" value="1"/>
</dbReference>
<feature type="compositionally biased region" description="Basic residues" evidence="1">
    <location>
        <begin position="27"/>
        <end position="36"/>
    </location>
</feature>
<protein>
    <recommendedName>
        <fullName evidence="2">DUF6532 domain-containing protein</fullName>
    </recommendedName>
</protein>
<feature type="compositionally biased region" description="Polar residues" evidence="1">
    <location>
        <begin position="158"/>
        <end position="182"/>
    </location>
</feature>
<dbReference type="InParanoid" id="A0A409WCH3"/>
<feature type="compositionally biased region" description="Basic and acidic residues" evidence="1">
    <location>
        <begin position="133"/>
        <end position="148"/>
    </location>
</feature>
<feature type="domain" description="DUF6532" evidence="2">
    <location>
        <begin position="239"/>
        <end position="426"/>
    </location>
</feature>
<name>A0A409WCH3_9AGAR</name>
<evidence type="ECO:0000313" key="3">
    <source>
        <dbReference type="EMBL" id="PPQ76235.1"/>
    </source>
</evidence>
<evidence type="ECO:0000313" key="4">
    <source>
        <dbReference type="Proteomes" id="UP000284842"/>
    </source>
</evidence>
<organism evidence="3 4">
    <name type="scientific">Panaeolus cyanescens</name>
    <dbReference type="NCBI Taxonomy" id="181874"/>
    <lineage>
        <taxon>Eukaryota</taxon>
        <taxon>Fungi</taxon>
        <taxon>Dikarya</taxon>
        <taxon>Basidiomycota</taxon>
        <taxon>Agaricomycotina</taxon>
        <taxon>Agaricomycetes</taxon>
        <taxon>Agaricomycetidae</taxon>
        <taxon>Agaricales</taxon>
        <taxon>Agaricineae</taxon>
        <taxon>Galeropsidaceae</taxon>
        <taxon>Panaeolus</taxon>
    </lineage>
</organism>
<dbReference type="AlphaFoldDB" id="A0A409WCH3"/>
<evidence type="ECO:0000259" key="2">
    <source>
        <dbReference type="Pfam" id="PF20149"/>
    </source>
</evidence>
<dbReference type="InterPro" id="IPR045341">
    <property type="entry name" value="DUF6532"/>
</dbReference>
<reference evidence="3 4" key="1">
    <citation type="journal article" date="2018" name="Evol. Lett.">
        <title>Horizontal gene cluster transfer increased hallucinogenic mushroom diversity.</title>
        <authorList>
            <person name="Reynolds H.T."/>
            <person name="Vijayakumar V."/>
            <person name="Gluck-Thaler E."/>
            <person name="Korotkin H.B."/>
            <person name="Matheny P.B."/>
            <person name="Slot J.C."/>
        </authorList>
    </citation>
    <scope>NUCLEOTIDE SEQUENCE [LARGE SCALE GENOMIC DNA]</scope>
    <source>
        <strain evidence="3 4">2629</strain>
    </source>
</reference>